<sequence length="88" mass="9623">MIEECIELADEASRLALDPQCGSASVAAKKLAIETRLKVAARFAPEKFGDRVRQDVAGVPGVPLESKISLAPEQLEQIQEAENVFWSR</sequence>
<evidence type="ECO:0000313" key="2">
    <source>
        <dbReference type="Proteomes" id="UP001202031"/>
    </source>
</evidence>
<evidence type="ECO:0000313" key="1">
    <source>
        <dbReference type="EMBL" id="MCL6657740.1"/>
    </source>
</evidence>
<accession>A0ABT0R9W3</accession>
<comment type="caution">
    <text evidence="1">The sequence shown here is derived from an EMBL/GenBank/DDBJ whole genome shotgun (WGS) entry which is preliminary data.</text>
</comment>
<keyword evidence="2" id="KW-1185">Reference proteome</keyword>
<dbReference type="Gene3D" id="1.10.10.60">
    <property type="entry name" value="Homeodomain-like"/>
    <property type="match status" value="1"/>
</dbReference>
<gene>
    <name evidence="1" type="ORF">M8N44_10515</name>
</gene>
<dbReference type="EMBL" id="JAMGSI010000002">
    <property type="protein sequence ID" value="MCL6657740.1"/>
    <property type="molecule type" value="Genomic_DNA"/>
</dbReference>
<protein>
    <submittedName>
        <fullName evidence="1">Uncharacterized protein</fullName>
    </submittedName>
</protein>
<dbReference type="InterPro" id="IPR048683">
    <property type="entry name" value="Sf6_terminase"/>
</dbReference>
<dbReference type="Pfam" id="PF20901">
    <property type="entry name" value="Sf6_terminase"/>
    <property type="match status" value="1"/>
</dbReference>
<organism evidence="1 2">
    <name type="scientific">Akkermansia massiliensis</name>
    <dbReference type="NCBI Taxonomy" id="2927224"/>
    <lineage>
        <taxon>Bacteria</taxon>
        <taxon>Pseudomonadati</taxon>
        <taxon>Verrucomicrobiota</taxon>
        <taxon>Verrucomicrobiia</taxon>
        <taxon>Verrucomicrobiales</taxon>
        <taxon>Akkermansiaceae</taxon>
        <taxon>Akkermansia</taxon>
    </lineage>
</organism>
<reference evidence="1 2" key="1">
    <citation type="submission" date="2022-03" db="EMBL/GenBank/DDBJ databases">
        <title>Taxonomic description of new species and reclassification of some bacterial strains.</title>
        <authorList>
            <person name="Ndongo S."/>
        </authorList>
    </citation>
    <scope>NUCLEOTIDE SEQUENCE [LARGE SCALE GENOMIC DNA]</scope>
    <source>
        <strain evidence="1 2">Marseille-P6666</strain>
    </source>
</reference>
<proteinExistence type="predicted"/>
<dbReference type="Proteomes" id="UP001202031">
    <property type="component" value="Unassembled WGS sequence"/>
</dbReference>
<name>A0ABT0R9W3_9BACT</name>